<dbReference type="Proteomes" id="UP001163823">
    <property type="component" value="Chromosome 14"/>
</dbReference>
<dbReference type="PANTHER" id="PTHR33512">
    <property type="entry name" value="PROTEIN, PUTATIVE (DUF1191)-RELATED"/>
    <property type="match status" value="1"/>
</dbReference>
<evidence type="ECO:0000256" key="1">
    <source>
        <dbReference type="SAM" id="Phobius"/>
    </source>
</evidence>
<dbReference type="GO" id="GO:0016020">
    <property type="term" value="C:membrane"/>
    <property type="evidence" value="ECO:0007669"/>
    <property type="project" value="TreeGrafter"/>
</dbReference>
<organism evidence="3 4">
    <name type="scientific">Quillaja saponaria</name>
    <name type="common">Soap bark tree</name>
    <dbReference type="NCBI Taxonomy" id="32244"/>
    <lineage>
        <taxon>Eukaryota</taxon>
        <taxon>Viridiplantae</taxon>
        <taxon>Streptophyta</taxon>
        <taxon>Embryophyta</taxon>
        <taxon>Tracheophyta</taxon>
        <taxon>Spermatophyta</taxon>
        <taxon>Magnoliopsida</taxon>
        <taxon>eudicotyledons</taxon>
        <taxon>Gunneridae</taxon>
        <taxon>Pentapetalae</taxon>
        <taxon>rosids</taxon>
        <taxon>fabids</taxon>
        <taxon>Fabales</taxon>
        <taxon>Quillajaceae</taxon>
        <taxon>Quillaja</taxon>
    </lineage>
</organism>
<dbReference type="KEGG" id="qsa:O6P43_034306"/>
<name>A0AAD7KTQ8_QUISA</name>
<keyword evidence="2" id="KW-0732">Signal</keyword>
<evidence type="ECO:0000313" key="4">
    <source>
        <dbReference type="Proteomes" id="UP001163823"/>
    </source>
</evidence>
<feature type="chain" id="PRO_5041989235" evidence="2">
    <location>
        <begin position="22"/>
        <end position="292"/>
    </location>
</feature>
<feature type="transmembrane region" description="Helical" evidence="1">
    <location>
        <begin position="218"/>
        <end position="240"/>
    </location>
</feature>
<gene>
    <name evidence="3" type="ORF">O6P43_034306</name>
</gene>
<protein>
    <submittedName>
        <fullName evidence="3">DUF1191 domain-containing protein</fullName>
    </submittedName>
</protein>
<evidence type="ECO:0000256" key="2">
    <source>
        <dbReference type="SAM" id="SignalP"/>
    </source>
</evidence>
<dbReference type="EMBL" id="JARAOO010000014">
    <property type="protein sequence ID" value="KAJ7945001.1"/>
    <property type="molecule type" value="Genomic_DNA"/>
</dbReference>
<dbReference type="PANTHER" id="PTHR33512:SF4">
    <property type="entry name" value="PROTEIN, PUTATIVE (DUF1191)-RELATED"/>
    <property type="match status" value="1"/>
</dbReference>
<dbReference type="InterPro" id="IPR010605">
    <property type="entry name" value="DUF1191"/>
</dbReference>
<accession>A0AAD7KTQ8</accession>
<keyword evidence="1" id="KW-0472">Membrane</keyword>
<feature type="signal peptide" evidence="2">
    <location>
        <begin position="1"/>
        <end position="21"/>
    </location>
</feature>
<sequence length="292" mass="32813">MRWDFIQLVFTLIFFCSFVHSLDNSAKSLNSLVQDFAFKTLVKHRPHTGALYNAILPSNLSGMDLSVVRLRSRTLWNKGANFSYFRIPSRTMPMPHVRRLAIVYQNLGNWSSRYYGLPSYSLITSVVGFIVFDASNVSDSSIRNLSLNTMGQPISVQFPNFTFMEGMISGLKCVEFSDNGTVYLTELTKGGICHFENQGHFSVGVPVDRKQPQQQRLWYLWMVGFVLGLFGLVIVGYAGITSMRLLKTKKIQVMERQADEDLVLVSRWVGGSSKMPSAAVTRTQPVLESGAP</sequence>
<keyword evidence="1" id="KW-1133">Transmembrane helix</keyword>
<evidence type="ECO:0000313" key="3">
    <source>
        <dbReference type="EMBL" id="KAJ7945001.1"/>
    </source>
</evidence>
<proteinExistence type="predicted"/>
<keyword evidence="4" id="KW-1185">Reference proteome</keyword>
<dbReference type="Pfam" id="PF06697">
    <property type="entry name" value="DUF1191"/>
    <property type="match status" value="1"/>
</dbReference>
<keyword evidence="1" id="KW-0812">Transmembrane</keyword>
<dbReference type="AlphaFoldDB" id="A0AAD7KTQ8"/>
<comment type="caution">
    <text evidence="3">The sequence shown here is derived from an EMBL/GenBank/DDBJ whole genome shotgun (WGS) entry which is preliminary data.</text>
</comment>
<reference evidence="3" key="1">
    <citation type="journal article" date="2023" name="Science">
        <title>Elucidation of the pathway for biosynthesis of saponin adjuvants from the soapbark tree.</title>
        <authorList>
            <person name="Reed J."/>
            <person name="Orme A."/>
            <person name="El-Demerdash A."/>
            <person name="Owen C."/>
            <person name="Martin L.B.B."/>
            <person name="Misra R.C."/>
            <person name="Kikuchi S."/>
            <person name="Rejzek M."/>
            <person name="Martin A.C."/>
            <person name="Harkess A."/>
            <person name="Leebens-Mack J."/>
            <person name="Louveau T."/>
            <person name="Stephenson M.J."/>
            <person name="Osbourn A."/>
        </authorList>
    </citation>
    <scope>NUCLEOTIDE SEQUENCE</scope>
    <source>
        <strain evidence="3">S10</strain>
    </source>
</reference>